<gene>
    <name evidence="1" type="ORF">HA72_1441</name>
    <name evidence="2" type="ORF">MsedA_1461</name>
    <name evidence="3" type="ORF">MsedB_1463</name>
    <name evidence="4" type="ORF">MsedC_1461</name>
    <name evidence="5" type="ORF">MsedD_1462</name>
    <name evidence="6" type="ORF">MsedE_1467</name>
</gene>
<dbReference type="Proteomes" id="UP000061362">
    <property type="component" value="Chromosome"/>
</dbReference>
<dbReference type="Proteomes" id="UP000056255">
    <property type="component" value="Chromosome"/>
</dbReference>
<dbReference type="EMBL" id="CP012176">
    <property type="protein sequence ID" value="AKV83417.1"/>
    <property type="molecule type" value="Genomic_DNA"/>
</dbReference>
<dbReference type="EMBL" id="CP012172">
    <property type="protein sequence ID" value="AKV74443.1"/>
    <property type="molecule type" value="Genomic_DNA"/>
</dbReference>
<dbReference type="EMBL" id="CP012173">
    <property type="protein sequence ID" value="AKV76682.1"/>
    <property type="molecule type" value="Genomic_DNA"/>
</dbReference>
<evidence type="ECO:0000313" key="3">
    <source>
        <dbReference type="EMBL" id="AKV76682.1"/>
    </source>
</evidence>
<evidence type="ECO:0000313" key="11">
    <source>
        <dbReference type="Proteomes" id="UP000062475"/>
    </source>
</evidence>
<evidence type="ECO:0000313" key="10">
    <source>
        <dbReference type="Proteomes" id="UP000062398"/>
    </source>
</evidence>
<evidence type="ECO:0000313" key="7">
    <source>
        <dbReference type="Proteomes" id="UP000029084"/>
    </source>
</evidence>
<dbReference type="Proteomes" id="UP000062398">
    <property type="component" value="Chromosome"/>
</dbReference>
<evidence type="ECO:0000313" key="12">
    <source>
        <dbReference type="Proteomes" id="UP000068832"/>
    </source>
</evidence>
<dbReference type="AlphaFoldDB" id="A0A088E7B9"/>
<dbReference type="EMBL" id="CP012174">
    <property type="protein sequence ID" value="AKV78933.1"/>
    <property type="molecule type" value="Genomic_DNA"/>
</dbReference>
<dbReference type="GeneID" id="91755943"/>
<proteinExistence type="predicted"/>
<reference evidence="1 7" key="1">
    <citation type="journal article" date="2014" name="J. Bacteriol.">
        <title>Role of an Archaeal PitA Transporter in the Copper and Arsenic Resistance of Metallosphaera sedula, an Extreme Thermoacidophile.</title>
        <authorList>
            <person name="McCarthy S."/>
            <person name="Ai C."/>
            <person name="Wheaton G."/>
            <person name="Tevatia R."/>
            <person name="Eckrich V."/>
            <person name="Kelly R."/>
            <person name="Blum P."/>
        </authorList>
    </citation>
    <scope>NUCLEOTIDE SEQUENCE [LARGE SCALE GENOMIC DNA]</scope>
    <source>
        <strain evidence="1 7">CuR1</strain>
    </source>
</reference>
<dbReference type="OMA" id="NKIFPQC"/>
<evidence type="ECO:0000313" key="1">
    <source>
        <dbReference type="EMBL" id="AIM27582.1"/>
    </source>
</evidence>
<dbReference type="OrthoDB" id="34379at2157"/>
<evidence type="ECO:0000313" key="5">
    <source>
        <dbReference type="EMBL" id="AKV81178.1"/>
    </source>
</evidence>
<evidence type="ECO:0000313" key="9">
    <source>
        <dbReference type="Proteomes" id="UP000061362"/>
    </source>
</evidence>
<dbReference type="Proteomes" id="UP000029084">
    <property type="component" value="Chromosome"/>
</dbReference>
<evidence type="ECO:0000313" key="4">
    <source>
        <dbReference type="EMBL" id="AKV78933.1"/>
    </source>
</evidence>
<reference evidence="6 8" key="3">
    <citation type="submission" date="2015-07" db="EMBL/GenBank/DDBJ databases">
        <title>Physiological, transcriptional responses and genome re-sequencing of acid resistant extremely thermoacidophilic Metallosphaera sedula SARC-M1.</title>
        <authorList>
            <person name="Ai C."/>
            <person name="McCarthy S."/>
            <person name="Eckrich V."/>
            <person name="Rudrappa D."/>
            <person name="Qiu G."/>
            <person name="Blum P."/>
        </authorList>
    </citation>
    <scope>NUCLEOTIDE SEQUENCE [LARGE SCALE GENOMIC DNA]</scope>
    <source>
        <strain evidence="6 8">SARC-M1</strain>
    </source>
</reference>
<reference evidence="9 10" key="2">
    <citation type="journal article" date="2015" name="Genome Announc.">
        <title>Complete Genome Sequences of Evolved Arsenate-Resistant Metallosphaera sedula Strains.</title>
        <authorList>
            <person name="Ai C."/>
            <person name="McCarthy S."/>
            <person name="Schackwitz W."/>
            <person name="Martin J."/>
            <person name="Lipzen A."/>
            <person name="Blum P."/>
        </authorList>
    </citation>
    <scope>NUCLEOTIDE SEQUENCE [LARGE SCALE GENOMIC DNA]</scope>
    <source>
        <strain evidence="4 10">ARS120-1</strain>
        <strain evidence="5 9">ARS120-2</strain>
        <strain evidence="2 12">ARS50-1</strain>
        <strain evidence="3 11">ARS50-2</strain>
    </source>
</reference>
<dbReference type="EMBL" id="CP012175">
    <property type="protein sequence ID" value="AKV81178.1"/>
    <property type="molecule type" value="Genomic_DNA"/>
</dbReference>
<accession>A0A088E7B9</accession>
<dbReference type="PATRIC" id="fig|43687.5.peg.1567"/>
<dbReference type="EMBL" id="CP008822">
    <property type="protein sequence ID" value="AIM27582.1"/>
    <property type="molecule type" value="Genomic_DNA"/>
</dbReference>
<protein>
    <submittedName>
        <fullName evidence="1">Uncharacterized protein</fullName>
    </submittedName>
</protein>
<evidence type="ECO:0000313" key="8">
    <source>
        <dbReference type="Proteomes" id="UP000056255"/>
    </source>
</evidence>
<evidence type="ECO:0000313" key="6">
    <source>
        <dbReference type="EMBL" id="AKV83417.1"/>
    </source>
</evidence>
<evidence type="ECO:0000313" key="2">
    <source>
        <dbReference type="EMBL" id="AKV74443.1"/>
    </source>
</evidence>
<organism evidence="1 7">
    <name type="scientific">Metallosphaera sedula</name>
    <dbReference type="NCBI Taxonomy" id="43687"/>
    <lineage>
        <taxon>Archaea</taxon>
        <taxon>Thermoproteota</taxon>
        <taxon>Thermoprotei</taxon>
        <taxon>Sulfolobales</taxon>
        <taxon>Sulfolobaceae</taxon>
        <taxon>Metallosphaera</taxon>
    </lineage>
</organism>
<dbReference type="Proteomes" id="UP000062475">
    <property type="component" value="Chromosome"/>
</dbReference>
<dbReference type="RefSeq" id="WP_012021385.1">
    <property type="nucleotide sequence ID" value="NZ_CP008822.1"/>
</dbReference>
<name>A0A088E7B9_9CREN</name>
<sequence>MNVLVGLEDGQVFSLEDTGVIRRSSGLPSVMIVRELTREKLQDYASRGVKVFVCNSDEKECLSQVLNKIFPQCKTCKFA</sequence>
<dbReference type="Proteomes" id="UP000068832">
    <property type="component" value="Chromosome"/>
</dbReference>